<dbReference type="InterPro" id="IPR046595">
    <property type="entry name" value="DUF6653"/>
</dbReference>
<name>A0A4D4LKI4_STRVO</name>
<protein>
    <recommendedName>
        <fullName evidence="4">Transmembrane protein</fullName>
    </recommendedName>
</protein>
<proteinExistence type="predicted"/>
<accession>A0A4D4LKI4</accession>
<comment type="caution">
    <text evidence="2">The sequence shown here is derived from an EMBL/GenBank/DDBJ whole genome shotgun (WGS) entry which is preliminary data.</text>
</comment>
<dbReference type="Pfam" id="PF20358">
    <property type="entry name" value="DUF6653"/>
    <property type="match status" value="1"/>
</dbReference>
<feature type="transmembrane region" description="Helical" evidence="1">
    <location>
        <begin position="12"/>
        <end position="31"/>
    </location>
</feature>
<gene>
    <name evidence="2" type="ORF">SVIO_103530</name>
</gene>
<dbReference type="Proteomes" id="UP000301309">
    <property type="component" value="Unassembled WGS sequence"/>
</dbReference>
<keyword evidence="1" id="KW-0472">Membrane</keyword>
<reference evidence="2 3" key="1">
    <citation type="journal article" date="2020" name="Int. J. Syst. Evol. Microbiol.">
        <title>Reclassification of Streptomyces castelarensis and Streptomyces sporoclivatus as later heterotypic synonyms of Streptomyces antimycoticus.</title>
        <authorList>
            <person name="Komaki H."/>
            <person name="Tamura T."/>
        </authorList>
    </citation>
    <scope>NUCLEOTIDE SEQUENCE [LARGE SCALE GENOMIC DNA]</scope>
    <source>
        <strain evidence="2 3">NBRC 13459</strain>
    </source>
</reference>
<dbReference type="EMBL" id="BJHW01000002">
    <property type="protein sequence ID" value="GDY59730.1"/>
    <property type="molecule type" value="Genomic_DNA"/>
</dbReference>
<evidence type="ECO:0008006" key="4">
    <source>
        <dbReference type="Google" id="ProtNLM"/>
    </source>
</evidence>
<feature type="transmembrane region" description="Helical" evidence="1">
    <location>
        <begin position="37"/>
        <end position="57"/>
    </location>
</feature>
<organism evidence="2 3">
    <name type="scientific">Streptomyces violaceusniger</name>
    <dbReference type="NCBI Taxonomy" id="68280"/>
    <lineage>
        <taxon>Bacteria</taxon>
        <taxon>Bacillati</taxon>
        <taxon>Actinomycetota</taxon>
        <taxon>Actinomycetes</taxon>
        <taxon>Kitasatosporales</taxon>
        <taxon>Streptomycetaceae</taxon>
        <taxon>Streptomyces</taxon>
        <taxon>Streptomyces violaceusniger group</taxon>
    </lineage>
</organism>
<feature type="transmembrane region" description="Helical" evidence="1">
    <location>
        <begin position="92"/>
        <end position="110"/>
    </location>
</feature>
<keyword evidence="1" id="KW-1133">Transmembrane helix</keyword>
<dbReference type="AlphaFoldDB" id="A0A4D4LKI4"/>
<sequence>MSDETWCRHANPWSVWTRFAALPALVVAVWSRDWIGWWSLVPVSLVVVWLWANVRIFRPVDPPPRQWTAKGIYGERIWLRERPRVPEWHLRILRLLALLGPVGGGFLVWGLVALDLWPAVLGCTVVVLAQLWRIDHFGWIYDLAALAADETAEEHARQ</sequence>
<evidence type="ECO:0000313" key="2">
    <source>
        <dbReference type="EMBL" id="GDY59730.1"/>
    </source>
</evidence>
<evidence type="ECO:0000256" key="1">
    <source>
        <dbReference type="SAM" id="Phobius"/>
    </source>
</evidence>
<keyword evidence="3" id="KW-1185">Reference proteome</keyword>
<evidence type="ECO:0000313" key="3">
    <source>
        <dbReference type="Proteomes" id="UP000301309"/>
    </source>
</evidence>
<keyword evidence="1" id="KW-0812">Transmembrane</keyword>